<dbReference type="RefSeq" id="WP_072833691.1">
    <property type="nucleotide sequence ID" value="NZ_FQUU01000002.1"/>
</dbReference>
<evidence type="ECO:0000259" key="1">
    <source>
        <dbReference type="SMART" id="SM00471"/>
    </source>
</evidence>
<protein>
    <submittedName>
        <fullName evidence="2">HD domain-containing protein</fullName>
    </submittedName>
</protein>
<gene>
    <name evidence="2" type="ORF">SAMN02745131_00525</name>
</gene>
<dbReference type="STRING" id="1121884.SAMN02745131_00525"/>
<dbReference type="SMART" id="SM00471">
    <property type="entry name" value="HDc"/>
    <property type="match status" value="1"/>
</dbReference>
<proteinExistence type="predicted"/>
<name>A0A1M4U4Z8_9BACT</name>
<dbReference type="InterPro" id="IPR006674">
    <property type="entry name" value="HD_domain"/>
</dbReference>
<keyword evidence="3" id="KW-1185">Reference proteome</keyword>
<organism evidence="2 3">
    <name type="scientific">Flavisolibacter ginsengisoli DSM 18119</name>
    <dbReference type="NCBI Taxonomy" id="1121884"/>
    <lineage>
        <taxon>Bacteria</taxon>
        <taxon>Pseudomonadati</taxon>
        <taxon>Bacteroidota</taxon>
        <taxon>Chitinophagia</taxon>
        <taxon>Chitinophagales</taxon>
        <taxon>Chitinophagaceae</taxon>
        <taxon>Flavisolibacter</taxon>
    </lineage>
</organism>
<evidence type="ECO:0000313" key="3">
    <source>
        <dbReference type="Proteomes" id="UP000184048"/>
    </source>
</evidence>
<dbReference type="Gene3D" id="1.10.3210.10">
    <property type="entry name" value="Hypothetical protein af1432"/>
    <property type="match status" value="1"/>
</dbReference>
<accession>A0A1M4U4Z8</accession>
<dbReference type="Pfam" id="PF01966">
    <property type="entry name" value="HD"/>
    <property type="match status" value="1"/>
</dbReference>
<reference evidence="2 3" key="1">
    <citation type="submission" date="2016-11" db="EMBL/GenBank/DDBJ databases">
        <authorList>
            <person name="Jaros S."/>
            <person name="Januszkiewicz K."/>
            <person name="Wedrychowicz H."/>
        </authorList>
    </citation>
    <scope>NUCLEOTIDE SEQUENCE [LARGE SCALE GENOMIC DNA]</scope>
    <source>
        <strain evidence="2 3">DSM 18119</strain>
    </source>
</reference>
<dbReference type="SUPFAM" id="SSF109604">
    <property type="entry name" value="HD-domain/PDEase-like"/>
    <property type="match status" value="1"/>
</dbReference>
<dbReference type="AlphaFoldDB" id="A0A1M4U4Z8"/>
<evidence type="ECO:0000313" key="2">
    <source>
        <dbReference type="EMBL" id="SHE51706.1"/>
    </source>
</evidence>
<dbReference type="EMBL" id="FQUU01000002">
    <property type="protein sequence ID" value="SHE51706.1"/>
    <property type="molecule type" value="Genomic_DNA"/>
</dbReference>
<dbReference type="Proteomes" id="UP000184048">
    <property type="component" value="Unassembled WGS sequence"/>
</dbReference>
<dbReference type="OrthoDB" id="5728337at2"/>
<dbReference type="CDD" id="cd00077">
    <property type="entry name" value="HDc"/>
    <property type="match status" value="1"/>
</dbReference>
<sequence>MVPDFQIIKDKVLHTLAACIAPGFTYHNVQHTAEVLSNVERIAKEEGITDDRSLLLLKIAALYHDMGFLVINKGHEEVSCQMARHDLANGTFSKEELDTICSIIMATRVPQTPTNHLEQIICDADLDYLGRDDFEILSNKLMLEYLQQGIVTTEAEWMSVQLKFIESHHYFTKSSQRNRNPKKLKHLENLKAKKQEFTTNQ</sequence>
<feature type="domain" description="HD/PDEase" evidence="1">
    <location>
        <begin position="24"/>
        <end position="138"/>
    </location>
</feature>
<dbReference type="InterPro" id="IPR003607">
    <property type="entry name" value="HD/PDEase_dom"/>
</dbReference>